<evidence type="ECO:0000313" key="1">
    <source>
        <dbReference type="EMBL" id="OMO58765.1"/>
    </source>
</evidence>
<dbReference type="EMBL" id="AWUE01022376">
    <property type="protein sequence ID" value="OMO58765.1"/>
    <property type="molecule type" value="Genomic_DNA"/>
</dbReference>
<name>A0A1R3GKZ7_9ROSI</name>
<evidence type="ECO:0000313" key="2">
    <source>
        <dbReference type="Proteomes" id="UP000187203"/>
    </source>
</evidence>
<organism evidence="1 2">
    <name type="scientific">Corchorus olitorius</name>
    <dbReference type="NCBI Taxonomy" id="93759"/>
    <lineage>
        <taxon>Eukaryota</taxon>
        <taxon>Viridiplantae</taxon>
        <taxon>Streptophyta</taxon>
        <taxon>Embryophyta</taxon>
        <taxon>Tracheophyta</taxon>
        <taxon>Spermatophyta</taxon>
        <taxon>Magnoliopsida</taxon>
        <taxon>eudicotyledons</taxon>
        <taxon>Gunneridae</taxon>
        <taxon>Pentapetalae</taxon>
        <taxon>rosids</taxon>
        <taxon>malvids</taxon>
        <taxon>Malvales</taxon>
        <taxon>Malvaceae</taxon>
        <taxon>Grewioideae</taxon>
        <taxon>Apeibeae</taxon>
        <taxon>Corchorus</taxon>
    </lineage>
</organism>
<comment type="caution">
    <text evidence="1">The sequence shown here is derived from an EMBL/GenBank/DDBJ whole genome shotgun (WGS) entry which is preliminary data.</text>
</comment>
<proteinExistence type="predicted"/>
<sequence>MNLLSLLPAVGSLVFNLANNNLSPKPIRSCSFGGVLFPSKSLSFGDRSLKFIIQLVEGKVENMGNKMELQVMLDTTWYM</sequence>
<gene>
    <name evidence="1" type="ORF">COLO4_34393</name>
</gene>
<keyword evidence="2" id="KW-1185">Reference proteome</keyword>
<protein>
    <submittedName>
        <fullName evidence="1">Salicylate O-methyltransferase</fullName>
    </submittedName>
</protein>
<accession>A0A1R3GKZ7</accession>
<dbReference type="AlphaFoldDB" id="A0A1R3GKZ7"/>
<reference evidence="2" key="1">
    <citation type="submission" date="2013-09" db="EMBL/GenBank/DDBJ databases">
        <title>Corchorus olitorius genome sequencing.</title>
        <authorList>
            <person name="Alam M."/>
            <person name="Haque M.S."/>
            <person name="Islam M.S."/>
            <person name="Emdad E.M."/>
            <person name="Islam M.M."/>
            <person name="Ahmed B."/>
            <person name="Halim A."/>
            <person name="Hossen Q.M.M."/>
            <person name="Hossain M.Z."/>
            <person name="Ahmed R."/>
            <person name="Khan M.M."/>
            <person name="Islam R."/>
            <person name="Rashid M.M."/>
            <person name="Khan S.A."/>
            <person name="Rahman M.S."/>
            <person name="Alam M."/>
            <person name="Yahiya A.S."/>
            <person name="Khan M.S."/>
            <person name="Azam M.S."/>
            <person name="Haque T."/>
            <person name="Lashkar M.Z.H."/>
            <person name="Akhand A.I."/>
            <person name="Morshed G."/>
            <person name="Roy S."/>
            <person name="Uddin K.S."/>
            <person name="Rabeya T."/>
            <person name="Hossain A.S."/>
            <person name="Chowdhury A."/>
            <person name="Snigdha A.R."/>
            <person name="Mortoza M.S."/>
            <person name="Matin S.A."/>
            <person name="Hoque S.M.E."/>
            <person name="Islam M.K."/>
            <person name="Roy D.K."/>
            <person name="Haider R."/>
            <person name="Moosa M.M."/>
            <person name="Elias S.M."/>
            <person name="Hasan A.M."/>
            <person name="Jahan S."/>
            <person name="Shafiuddin M."/>
            <person name="Mahmood N."/>
            <person name="Shommy N.S."/>
        </authorList>
    </citation>
    <scope>NUCLEOTIDE SEQUENCE [LARGE SCALE GENOMIC DNA]</scope>
    <source>
        <strain evidence="2">cv. O-4</strain>
    </source>
</reference>
<dbReference type="Proteomes" id="UP000187203">
    <property type="component" value="Unassembled WGS sequence"/>
</dbReference>